<reference evidence="1 2" key="1">
    <citation type="submission" date="2024-08" db="EMBL/GenBank/DDBJ databases">
        <title>Whole-genome sequencing of halo(alkali)philic microorganisms from hypersaline lakes.</title>
        <authorList>
            <person name="Sorokin D.Y."/>
            <person name="Merkel A.Y."/>
            <person name="Messina E."/>
            <person name="Yakimov M."/>
        </authorList>
    </citation>
    <scope>NUCLEOTIDE SEQUENCE [LARGE SCALE GENOMIC DNA]</scope>
    <source>
        <strain evidence="1 2">AB-hyl4</strain>
    </source>
</reference>
<comment type="caution">
    <text evidence="1">The sequence shown here is derived from an EMBL/GenBank/DDBJ whole genome shotgun (WGS) entry which is preliminary data.</text>
</comment>
<dbReference type="Pfam" id="PF18928">
    <property type="entry name" value="DUF5677"/>
    <property type="match status" value="1"/>
</dbReference>
<organism evidence="1 2">
    <name type="scientific">Natronomicrosphaera hydrolytica</name>
    <dbReference type="NCBI Taxonomy" id="3242702"/>
    <lineage>
        <taxon>Bacteria</taxon>
        <taxon>Pseudomonadati</taxon>
        <taxon>Planctomycetota</taxon>
        <taxon>Phycisphaerae</taxon>
        <taxon>Phycisphaerales</taxon>
        <taxon>Phycisphaeraceae</taxon>
        <taxon>Natronomicrosphaera</taxon>
    </lineage>
</organism>
<dbReference type="Proteomes" id="UP001575105">
    <property type="component" value="Unassembled WGS sequence"/>
</dbReference>
<dbReference type="EMBL" id="JBGUBD010000001">
    <property type="protein sequence ID" value="MFA9477100.1"/>
    <property type="molecule type" value="Genomic_DNA"/>
</dbReference>
<evidence type="ECO:0000313" key="1">
    <source>
        <dbReference type="EMBL" id="MFA9477100.1"/>
    </source>
</evidence>
<dbReference type="RefSeq" id="WP_425344022.1">
    <property type="nucleotide sequence ID" value="NZ_JBGUBD010000001.1"/>
</dbReference>
<name>A0ABV4U1Q8_9BACT</name>
<dbReference type="InterPro" id="IPR043733">
    <property type="entry name" value="DUF5677"/>
</dbReference>
<keyword evidence="2" id="KW-1185">Reference proteome</keyword>
<proteinExistence type="predicted"/>
<gene>
    <name evidence="1" type="ORF">ACERK3_02215</name>
</gene>
<protein>
    <submittedName>
        <fullName evidence="1">DUF5677 domain-containing protein</fullName>
    </submittedName>
</protein>
<sequence length="322" mass="37121">MTHDEKENTSTKRQQLVGERDYLITTLPSRSEDELPGVLARLDDLRYEIVGDKRPARQLPWGDHRSDLMTWALYSSIALTIGKKFVDIPPTGKAAVAVKHLTHRVFMSADTLTTLRRYAEHEWNVDATSLLRILYDAMLQALYIIADPDQMEIRGELYEGFAAIEKYELIKRVDDDASAFSRRLSTSPLRANAEPRIQAEYQRRVDSYRKPGSNARPHNWYAHKIGTLKEIAEAVGYKDEYLLLTHDLGASVHSSAFALAPRPLFRPDVCLLFAWHFVVRLFGKIAERYRIELSSEERKETGRAYGNIYDLFQERFKEEKQG</sequence>
<accession>A0ABV4U1Q8</accession>
<evidence type="ECO:0000313" key="2">
    <source>
        <dbReference type="Proteomes" id="UP001575105"/>
    </source>
</evidence>